<dbReference type="SUPFAM" id="SSF51735">
    <property type="entry name" value="NAD(P)-binding Rossmann-fold domains"/>
    <property type="match status" value="1"/>
</dbReference>
<proteinExistence type="predicted"/>
<dbReference type="PANTHER" id="PTHR13812">
    <property type="entry name" value="KETIMINE REDUCTASE MU-CRYSTALLIN"/>
    <property type="match status" value="1"/>
</dbReference>
<dbReference type="InterPro" id="IPR036291">
    <property type="entry name" value="NAD(P)-bd_dom_sf"/>
</dbReference>
<keyword evidence="2" id="KW-1185">Reference proteome</keyword>
<dbReference type="Gene3D" id="3.30.1780.10">
    <property type="entry name" value="ornithine cyclodeaminase, domain 1"/>
    <property type="match status" value="1"/>
</dbReference>
<dbReference type="InterPro" id="IPR003462">
    <property type="entry name" value="ODC_Mu_crystall"/>
</dbReference>
<dbReference type="Gene3D" id="3.40.50.720">
    <property type="entry name" value="NAD(P)-binding Rossmann-like Domain"/>
    <property type="match status" value="1"/>
</dbReference>
<dbReference type="RefSeq" id="WP_165110544.1">
    <property type="nucleotide sequence ID" value="NZ_JAALAA010000006.1"/>
</dbReference>
<dbReference type="InterPro" id="IPR023401">
    <property type="entry name" value="ODC_N"/>
</dbReference>
<accession>A0A6M1R8T6</accession>
<dbReference type="Proteomes" id="UP000483261">
    <property type="component" value="Unassembled WGS sequence"/>
</dbReference>
<organism evidence="1 2">
    <name type="scientific">Nocardioides turkmenicus</name>
    <dbReference type="NCBI Taxonomy" id="2711220"/>
    <lineage>
        <taxon>Bacteria</taxon>
        <taxon>Bacillati</taxon>
        <taxon>Actinomycetota</taxon>
        <taxon>Actinomycetes</taxon>
        <taxon>Propionibacteriales</taxon>
        <taxon>Nocardioidaceae</taxon>
        <taxon>Nocardioides</taxon>
    </lineage>
</organism>
<evidence type="ECO:0000313" key="1">
    <source>
        <dbReference type="EMBL" id="NGN92787.1"/>
    </source>
</evidence>
<sequence>MSVRILSATDVRSIFTPQLALESQREAFTRLGAGEAVQPPRLLVPGQDSSVSFCYSSRIAPDAPAVSKFGSVNPANAGRGLGAVHSVITVLDSETGAPRAIINGDSVTGLRTSAATTLAMQQLAPSAATVLVVGTGAQARAHLDAFAVTHPDAELQIFGRNRTAAAEIAESHGATAKDDLEQSVRSADIVVLCTSSLTPVIEDPWVADGTTVASVGSFAPDRVELPPSLLARSTVVVDYRPSALTDSGPVVEAVASGSVAPDRITDLGSLLTGATTLARGTTDVVTYFSVGVGVQDAAAAAVILAAAEENGVGTRADLG</sequence>
<dbReference type="PIRSF" id="PIRSF001439">
    <property type="entry name" value="CryM"/>
    <property type="match status" value="1"/>
</dbReference>
<name>A0A6M1R8T6_9ACTN</name>
<dbReference type="GO" id="GO:0005737">
    <property type="term" value="C:cytoplasm"/>
    <property type="evidence" value="ECO:0007669"/>
    <property type="project" value="TreeGrafter"/>
</dbReference>
<dbReference type="AlphaFoldDB" id="A0A6M1R8T6"/>
<dbReference type="EMBL" id="JAALAA010000006">
    <property type="protein sequence ID" value="NGN92787.1"/>
    <property type="molecule type" value="Genomic_DNA"/>
</dbReference>
<dbReference type="Pfam" id="PF02423">
    <property type="entry name" value="OCD_Mu_crystall"/>
    <property type="match status" value="1"/>
</dbReference>
<evidence type="ECO:0000313" key="2">
    <source>
        <dbReference type="Proteomes" id="UP000483261"/>
    </source>
</evidence>
<reference evidence="1 2" key="1">
    <citation type="submission" date="2020-02" db="EMBL/GenBank/DDBJ databases">
        <title>Whole-genome analyses of novel actinobacteria.</title>
        <authorList>
            <person name="Sahin N."/>
        </authorList>
    </citation>
    <scope>NUCLEOTIDE SEQUENCE [LARGE SCALE GENOMIC DNA]</scope>
    <source>
        <strain evidence="1 2">KC13</strain>
    </source>
</reference>
<gene>
    <name evidence="1" type="ORF">G5C66_08570</name>
</gene>
<protein>
    <submittedName>
        <fullName evidence="1">Ornithine cyclodeaminase family protein</fullName>
    </submittedName>
</protein>
<comment type="caution">
    <text evidence="1">The sequence shown here is derived from an EMBL/GenBank/DDBJ whole genome shotgun (WGS) entry which is preliminary data.</text>
</comment>
<dbReference type="PANTHER" id="PTHR13812:SF19">
    <property type="entry name" value="KETIMINE REDUCTASE MU-CRYSTALLIN"/>
    <property type="match status" value="1"/>
</dbReference>